<keyword evidence="1" id="KW-0378">Hydrolase</keyword>
<keyword evidence="2" id="KW-1185">Reference proteome</keyword>
<organism evidence="1 2">
    <name type="scientific">Lepagella muris</name>
    <dbReference type="NCBI Taxonomy" id="3032870"/>
    <lineage>
        <taxon>Bacteria</taxon>
        <taxon>Pseudomonadati</taxon>
        <taxon>Bacteroidota</taxon>
        <taxon>Bacteroidia</taxon>
        <taxon>Bacteroidales</taxon>
        <taxon>Muribaculaceae</taxon>
        <taxon>Lepagella</taxon>
    </lineage>
</organism>
<proteinExistence type="predicted"/>
<dbReference type="EMBL" id="SRYB01000016">
    <property type="protein sequence ID" value="TGY78152.1"/>
    <property type="molecule type" value="Genomic_DNA"/>
</dbReference>
<reference evidence="1" key="1">
    <citation type="submission" date="2019-04" db="EMBL/GenBank/DDBJ databases">
        <title>Microbes associate with the intestines of laboratory mice.</title>
        <authorList>
            <person name="Navarre W."/>
            <person name="Wong E."/>
            <person name="Huang K."/>
            <person name="Tropini C."/>
            <person name="Ng K."/>
            <person name="Yu B."/>
        </authorList>
    </citation>
    <scope>NUCLEOTIDE SEQUENCE</scope>
    <source>
        <strain evidence="1">NM04_E33</strain>
    </source>
</reference>
<accession>A0AC61RDX7</accession>
<evidence type="ECO:0000313" key="1">
    <source>
        <dbReference type="EMBL" id="TGY78152.1"/>
    </source>
</evidence>
<name>A0AC61RDX7_9BACT</name>
<comment type="caution">
    <text evidence="1">The sequence shown here is derived from an EMBL/GenBank/DDBJ whole genome shotgun (WGS) entry which is preliminary data.</text>
</comment>
<dbReference type="Proteomes" id="UP000306319">
    <property type="component" value="Unassembled WGS sequence"/>
</dbReference>
<protein>
    <submittedName>
        <fullName evidence="1">Nucleoside triphosphate pyrophosphohydrolase</fullName>
        <ecNumber evidence="1">3.6.1.9</ecNumber>
    </submittedName>
</protein>
<sequence>MHSTDDKLSAFRRIIEVLDTLRERCPWDAKQTNESLRPNTVEEVFELADALIADDTQNIKKELGDVLLHVLFYSKIASEKEQFDIADVCNSLADKLIFRHPHIYGNVEADSADKVAKNWEEIKLKEKGGNKTVLAGVPTALPALIKANRIQEKAANVGFDWEERLQVWDKVKEEISEVEQEMEAGEGNDLEGEFGDLLFAVVNAARLYGVNPENALERTNRKFISRFNHLEKRAKEMNVALKEMSLSEMDKIWDEAKAIERNNTKTVE</sequence>
<dbReference type="EC" id="3.6.1.9" evidence="1"/>
<evidence type="ECO:0000313" key="2">
    <source>
        <dbReference type="Proteomes" id="UP000306319"/>
    </source>
</evidence>
<gene>
    <name evidence="1" type="primary">mazG</name>
    <name evidence="1" type="ORF">E5331_11540</name>
</gene>